<feature type="transmembrane region" description="Helical" evidence="1">
    <location>
        <begin position="189"/>
        <end position="214"/>
    </location>
</feature>
<dbReference type="PANTHER" id="PTHR43081:SF1">
    <property type="entry name" value="ADENYLATE CYCLASE, TERMINAL-DIFFERENTIATION SPECIFIC"/>
    <property type="match status" value="1"/>
</dbReference>
<proteinExistence type="predicted"/>
<dbReference type="InterPro" id="IPR001054">
    <property type="entry name" value="A/G_cyclase"/>
</dbReference>
<evidence type="ECO:0000313" key="4">
    <source>
        <dbReference type="Proteomes" id="UP000185783"/>
    </source>
</evidence>
<accession>A0A1U7JF09</accession>
<keyword evidence="4" id="KW-1185">Reference proteome</keyword>
<evidence type="ECO:0000259" key="2">
    <source>
        <dbReference type="PROSITE" id="PS50125"/>
    </source>
</evidence>
<dbReference type="GO" id="GO:0035556">
    <property type="term" value="P:intracellular signal transduction"/>
    <property type="evidence" value="ECO:0007669"/>
    <property type="project" value="InterPro"/>
</dbReference>
<dbReference type="AlphaFoldDB" id="A0A1U7JF09"/>
<dbReference type="Proteomes" id="UP000185783">
    <property type="component" value="Unassembled WGS sequence"/>
</dbReference>
<gene>
    <name evidence="3" type="ORF">A3843_15765</name>
</gene>
<keyword evidence="1" id="KW-0472">Membrane</keyword>
<organism evidence="3 4">
    <name type="scientific">Pseudovibrio exalbescens</name>
    <dbReference type="NCBI Taxonomy" id="197461"/>
    <lineage>
        <taxon>Bacteria</taxon>
        <taxon>Pseudomonadati</taxon>
        <taxon>Pseudomonadota</taxon>
        <taxon>Alphaproteobacteria</taxon>
        <taxon>Hyphomicrobiales</taxon>
        <taxon>Stappiaceae</taxon>
        <taxon>Pseudovibrio</taxon>
    </lineage>
</organism>
<dbReference type="Pfam" id="PF00211">
    <property type="entry name" value="Guanylate_cyc"/>
    <property type="match status" value="1"/>
</dbReference>
<feature type="transmembrane region" description="Helical" evidence="1">
    <location>
        <begin position="66"/>
        <end position="86"/>
    </location>
</feature>
<dbReference type="EMBL" id="LVVZ01000022">
    <property type="protein sequence ID" value="OKL43272.1"/>
    <property type="molecule type" value="Genomic_DNA"/>
</dbReference>
<keyword evidence="1" id="KW-0812">Transmembrane</keyword>
<feature type="transmembrane region" description="Helical" evidence="1">
    <location>
        <begin position="123"/>
        <end position="142"/>
    </location>
</feature>
<dbReference type="Gene3D" id="3.30.70.1230">
    <property type="entry name" value="Nucleotide cyclase"/>
    <property type="match status" value="1"/>
</dbReference>
<dbReference type="InterPro" id="IPR029787">
    <property type="entry name" value="Nucleotide_cyclase"/>
</dbReference>
<feature type="domain" description="Guanylate cyclase" evidence="2">
    <location>
        <begin position="263"/>
        <end position="396"/>
    </location>
</feature>
<feature type="transmembrane region" description="Helical" evidence="1">
    <location>
        <begin position="149"/>
        <end position="169"/>
    </location>
</feature>
<dbReference type="PROSITE" id="PS50125">
    <property type="entry name" value="GUANYLATE_CYCLASE_2"/>
    <property type="match status" value="1"/>
</dbReference>
<reference evidence="3 4" key="1">
    <citation type="submission" date="2016-03" db="EMBL/GenBank/DDBJ databases">
        <title>Genome sequence of Nesiotobacter sp. nov., a moderately halophilic alphaproteobacterium isolated from the Yellow Sea, China.</title>
        <authorList>
            <person name="Zhang G."/>
            <person name="Zhang R."/>
        </authorList>
    </citation>
    <scope>NUCLEOTIDE SEQUENCE [LARGE SCALE GENOMIC DNA]</scope>
    <source>
        <strain evidence="3 4">WB1-6</strain>
    </source>
</reference>
<feature type="transmembrane region" description="Helical" evidence="1">
    <location>
        <begin position="36"/>
        <end position="54"/>
    </location>
</feature>
<evidence type="ECO:0000256" key="1">
    <source>
        <dbReference type="SAM" id="Phobius"/>
    </source>
</evidence>
<sequence length="446" mass="48900">MRRLGESILGPKITQTVLPTRVRSEIERQENAAERLIGIVQLGVILFFALLYAIAPRAEGASGFNFVPYAIFSYFLFTVVRIYLSFRARLPDWYLIISVCVDVALLVGIIFSFHIQYGQHPAFYLKTPTLMYVFLFIALRALRFDPRFVLWTGAVATLGWLGLVLYALFHEMGTMKITRNYVEYLTSNAILIGAELDKLIIIVSVTGLLSLALLRGRRMLFAAVREHVAVDDLSRFFAPQVADSIVSADEELKAGQGVIRHSAILMIDIRAFTPTAATLSPQTTMRVLALYQGLAGRVIDEWGGQIDKFLGDGILATFGAVEESQRPAANALTAALQLKAVLEQAAPQFREAGWPGTFRIGVGVASGDVTVGVIGVDDRLEFTVIGDPVNKAAKLEEANKQMNSTVLTDRQTLARAKAEGFTKDELNFRSGPLAGINGTVELVVLA</sequence>
<dbReference type="PANTHER" id="PTHR43081">
    <property type="entry name" value="ADENYLATE CYCLASE, TERMINAL-DIFFERENTIATION SPECIFIC-RELATED"/>
    <property type="match status" value="1"/>
</dbReference>
<feature type="transmembrane region" description="Helical" evidence="1">
    <location>
        <begin position="93"/>
        <end position="117"/>
    </location>
</feature>
<dbReference type="SUPFAM" id="SSF55073">
    <property type="entry name" value="Nucleotide cyclase"/>
    <property type="match status" value="1"/>
</dbReference>
<dbReference type="SMART" id="SM00044">
    <property type="entry name" value="CYCc"/>
    <property type="match status" value="1"/>
</dbReference>
<dbReference type="GO" id="GO:0004016">
    <property type="term" value="F:adenylate cyclase activity"/>
    <property type="evidence" value="ECO:0007669"/>
    <property type="project" value="UniProtKB-ARBA"/>
</dbReference>
<evidence type="ECO:0000313" key="3">
    <source>
        <dbReference type="EMBL" id="OKL43272.1"/>
    </source>
</evidence>
<keyword evidence="1" id="KW-1133">Transmembrane helix</keyword>
<dbReference type="InterPro" id="IPR050697">
    <property type="entry name" value="Adenylyl/Guanylyl_Cyclase_3/4"/>
</dbReference>
<comment type="caution">
    <text evidence="3">The sequence shown here is derived from an EMBL/GenBank/DDBJ whole genome shotgun (WGS) entry which is preliminary data.</text>
</comment>
<dbReference type="STRING" id="197461.A3843_15765"/>
<protein>
    <submittedName>
        <fullName evidence="3">Adenylate cyclase</fullName>
    </submittedName>
</protein>
<dbReference type="GO" id="GO:0009190">
    <property type="term" value="P:cyclic nucleotide biosynthetic process"/>
    <property type="evidence" value="ECO:0007669"/>
    <property type="project" value="InterPro"/>
</dbReference>
<dbReference type="CDD" id="cd07302">
    <property type="entry name" value="CHD"/>
    <property type="match status" value="1"/>
</dbReference>
<name>A0A1U7JF09_9HYPH</name>